<evidence type="ECO:0008006" key="3">
    <source>
        <dbReference type="Google" id="ProtNLM"/>
    </source>
</evidence>
<name>A0AB34K6M3_PRYPA</name>
<organism evidence="1 2">
    <name type="scientific">Prymnesium parvum</name>
    <name type="common">Toxic golden alga</name>
    <dbReference type="NCBI Taxonomy" id="97485"/>
    <lineage>
        <taxon>Eukaryota</taxon>
        <taxon>Haptista</taxon>
        <taxon>Haptophyta</taxon>
        <taxon>Prymnesiophyceae</taxon>
        <taxon>Prymnesiales</taxon>
        <taxon>Prymnesiaceae</taxon>
        <taxon>Prymnesium</taxon>
    </lineage>
</organism>
<proteinExistence type="predicted"/>
<reference evidence="1 2" key="1">
    <citation type="journal article" date="2024" name="Science">
        <title>Giant polyketide synthase enzymes in the biosynthesis of giant marine polyether toxins.</title>
        <authorList>
            <person name="Fallon T.R."/>
            <person name="Shende V.V."/>
            <person name="Wierzbicki I.H."/>
            <person name="Pendleton A.L."/>
            <person name="Watervoot N.F."/>
            <person name="Auber R.P."/>
            <person name="Gonzalez D.J."/>
            <person name="Wisecaver J.H."/>
            <person name="Moore B.S."/>
        </authorList>
    </citation>
    <scope>NUCLEOTIDE SEQUENCE [LARGE SCALE GENOMIC DNA]</scope>
    <source>
        <strain evidence="1 2">12B1</strain>
    </source>
</reference>
<evidence type="ECO:0000313" key="2">
    <source>
        <dbReference type="Proteomes" id="UP001515480"/>
    </source>
</evidence>
<accession>A0AB34K6M3</accession>
<keyword evidence="2" id="KW-1185">Reference proteome</keyword>
<protein>
    <recommendedName>
        <fullName evidence="3">Ubiquitinyl hydrolase 1</fullName>
    </recommendedName>
</protein>
<dbReference type="Proteomes" id="UP001515480">
    <property type="component" value="Unassembled WGS sequence"/>
</dbReference>
<dbReference type="EMBL" id="JBGBPQ010000001">
    <property type="protein sequence ID" value="KAL1529775.1"/>
    <property type="molecule type" value="Genomic_DNA"/>
</dbReference>
<dbReference type="AlphaFoldDB" id="A0AB34K6M3"/>
<evidence type="ECO:0000313" key="1">
    <source>
        <dbReference type="EMBL" id="KAL1529775.1"/>
    </source>
</evidence>
<gene>
    <name evidence="1" type="ORF">AB1Y20_000710</name>
</gene>
<comment type="caution">
    <text evidence="1">The sequence shown here is derived from an EMBL/GenBank/DDBJ whole genome shotgun (WGS) entry which is preliminary data.</text>
</comment>
<sequence length="222" mass="25368">MASVVNVFPEGATSDETGPVFASRPVARRRRLHPRILPEHDAFQAVLHDDEVATFYLRMIQKALHHMCVTSTVGRSLEVKVAPCPERSAQALFQLIQDKFDAEVTNDDDAKLNYLTYKIELSSIDEIKEMCGFQYRWDAGWENMRMTRGNCLTLIPPPLMILFRRSRNQLRTSVDLVYLLEKDANASMLEWSKYPRAPSLSDRWIAWAHSPAVDSVSVDEVV</sequence>